<reference evidence="3" key="1">
    <citation type="journal article" date="2017" name="Parasit. Vectors">
        <title>Sialotranscriptomics of Rhipicephalus zambeziensis reveals intricate expression profiles of secretory proteins and suggests tight temporal transcriptional regulation during blood-feeding.</title>
        <authorList>
            <person name="de Castro M.H."/>
            <person name="de Klerk D."/>
            <person name="Pienaar R."/>
            <person name="Rees D.J.G."/>
            <person name="Mans B.J."/>
        </authorList>
    </citation>
    <scope>NUCLEOTIDE SEQUENCE</scope>
    <source>
        <tissue evidence="3">Salivary glands</tissue>
    </source>
</reference>
<proteinExistence type="predicted"/>
<keyword evidence="2" id="KW-1133">Transmembrane helix</keyword>
<dbReference type="EMBL" id="GFPF01002401">
    <property type="protein sequence ID" value="MAA13547.1"/>
    <property type="molecule type" value="Transcribed_RNA"/>
</dbReference>
<accession>A0A224Y7I6</accession>
<name>A0A224Y7I6_9ACAR</name>
<sequence length="193" mass="21013">MRHRGELVRRERRGTSGRADGLGCSARSGHRGPSVDALGCGPRVAATGSTWPLTSPVSNAFCKAPASSSASASHQRPLQASLRLSSLRHVTSHRPKRSTPRRVSLCRSIDSLYARTLSSRGTFDSAFFLFVFFAVCVCVCCFFPCFHKLSFETCKQPRQFLADVVVTDATHPSNINIQKNLITMAPNVGRGCL</sequence>
<evidence type="ECO:0000256" key="2">
    <source>
        <dbReference type="SAM" id="Phobius"/>
    </source>
</evidence>
<keyword evidence="2" id="KW-0472">Membrane</keyword>
<organism evidence="3">
    <name type="scientific">Rhipicephalus zambeziensis</name>
    <dbReference type="NCBI Taxonomy" id="60191"/>
    <lineage>
        <taxon>Eukaryota</taxon>
        <taxon>Metazoa</taxon>
        <taxon>Ecdysozoa</taxon>
        <taxon>Arthropoda</taxon>
        <taxon>Chelicerata</taxon>
        <taxon>Arachnida</taxon>
        <taxon>Acari</taxon>
        <taxon>Parasitiformes</taxon>
        <taxon>Ixodida</taxon>
        <taxon>Ixodoidea</taxon>
        <taxon>Ixodidae</taxon>
        <taxon>Rhipicephalinae</taxon>
        <taxon>Rhipicephalus</taxon>
        <taxon>Rhipicephalus</taxon>
    </lineage>
</organism>
<evidence type="ECO:0000256" key="1">
    <source>
        <dbReference type="SAM" id="MobiDB-lite"/>
    </source>
</evidence>
<feature type="region of interest" description="Disordered" evidence="1">
    <location>
        <begin position="1"/>
        <end position="31"/>
    </location>
</feature>
<protein>
    <submittedName>
        <fullName evidence="3">Uncharacterized protein</fullName>
    </submittedName>
</protein>
<dbReference type="AlphaFoldDB" id="A0A224Y7I6"/>
<evidence type="ECO:0000313" key="3">
    <source>
        <dbReference type="EMBL" id="MAA13547.1"/>
    </source>
</evidence>
<feature type="transmembrane region" description="Helical" evidence="2">
    <location>
        <begin position="127"/>
        <end position="149"/>
    </location>
</feature>
<keyword evidence="2" id="KW-0812">Transmembrane</keyword>